<dbReference type="eggNOG" id="COG0520">
    <property type="taxonomic scope" value="Bacteria"/>
</dbReference>
<dbReference type="PANTHER" id="PTHR43686:SF1">
    <property type="entry name" value="AMINOTRAN_5 DOMAIN-CONTAINING PROTEIN"/>
    <property type="match status" value="1"/>
</dbReference>
<evidence type="ECO:0000313" key="6">
    <source>
        <dbReference type="EMBL" id="ABC83118.1"/>
    </source>
</evidence>
<dbReference type="AlphaFoldDB" id="Q2IEW3"/>
<protein>
    <submittedName>
        <fullName evidence="6">Aminotransferase, putative</fullName>
    </submittedName>
</protein>
<evidence type="ECO:0000256" key="1">
    <source>
        <dbReference type="ARBA" id="ARBA00001933"/>
    </source>
</evidence>
<dbReference type="PROSITE" id="PS00595">
    <property type="entry name" value="AA_TRANSFER_CLASS_5"/>
    <property type="match status" value="1"/>
</dbReference>
<dbReference type="InterPro" id="IPR015421">
    <property type="entry name" value="PyrdxlP-dep_Trfase_major"/>
</dbReference>
<feature type="domain" description="Aminotransferase class V" evidence="5">
    <location>
        <begin position="32"/>
        <end position="447"/>
    </location>
</feature>
<sequence>MPFEQVAARVRRGEIGRRTFVRTPFGRRLVTYADLTATGRALAPVEALVAAARPLYANTHTAISTTGRVTTRLRESARDAIARAVNAGPEDVVLFVGSGATSAVNKLVGLLGLRISEPLERAYGLSRHLPADERPVVLVSPYEHHSNQLPWLESVAEVVEVDLDADGQVDLADLDRKAARYAGRPLRVGAFSAGSNVTGALTDVRAVARVLHRRGFLACADYAAAGPYVPIDMHPVDADERLDAIVVSTHKFAGGPEGSGILVAHRDLFRSRTPERPGGGTVEYVAAFDRLSVDYTERLAEREEGGTPDILGDVRAGLAFLVKEALGPEAILAHETALAERAMARLRRHPRIHLYGPARGPRLPILSFNVEGLHHDFVSALLDHLFGIQNRAGCSCAGPYGHRLLGIGPERSTELRRAIALGVLALKPGWVRISLPYTATEDEIDFLLEAVELVADHGEAFLPLYRLGWGDGMWQPLDAAPADPVPVELTVEAVRAALLRDEPPGPPAEEPVTDAQAAALRRDYLDEARRLARELEARHAGQPPRWNPPTGDAFVDRLVWFRYVHAAPAT</sequence>
<dbReference type="Pfam" id="PF00266">
    <property type="entry name" value="Aminotran_5"/>
    <property type="match status" value="1"/>
</dbReference>
<gene>
    <name evidence="6" type="ordered locus">Adeh_3351</name>
</gene>
<dbReference type="InterPro" id="IPR020578">
    <property type="entry name" value="Aminotrans_V_PyrdxlP_BS"/>
</dbReference>
<dbReference type="Gene3D" id="3.90.1150.10">
    <property type="entry name" value="Aspartate Aminotransferase, domain 1"/>
    <property type="match status" value="1"/>
</dbReference>
<dbReference type="HOGENOM" id="CLU_003433_9_3_7"/>
<dbReference type="Gene3D" id="3.40.640.10">
    <property type="entry name" value="Type I PLP-dependent aspartate aminotransferase-like (Major domain)"/>
    <property type="match status" value="1"/>
</dbReference>
<dbReference type="GO" id="GO:0008483">
    <property type="term" value="F:transaminase activity"/>
    <property type="evidence" value="ECO:0007669"/>
    <property type="project" value="UniProtKB-KW"/>
</dbReference>
<proteinExistence type="inferred from homology"/>
<dbReference type="SUPFAM" id="SSF53383">
    <property type="entry name" value="PLP-dependent transferases"/>
    <property type="match status" value="1"/>
</dbReference>
<reference evidence="6" key="1">
    <citation type="submission" date="2006-01" db="EMBL/GenBank/DDBJ databases">
        <title>Complete sequence of Anaeromyxobacter dehalogenans 2CP-C.</title>
        <authorList>
            <consortium name="US DOE Joint Genome Institute"/>
            <person name="Copeland A."/>
            <person name="Lucas S."/>
            <person name="Lapidus A."/>
            <person name="Barry K."/>
            <person name="Detter J.C."/>
            <person name="Glavina T."/>
            <person name="Hammon N."/>
            <person name="Israni S."/>
            <person name="Pitluck S."/>
            <person name="Brettin T."/>
            <person name="Bruce D."/>
            <person name="Han C."/>
            <person name="Tapia R."/>
            <person name="Gilna P."/>
            <person name="Kiss H."/>
            <person name="Schmutz J."/>
            <person name="Larimer F."/>
            <person name="Land M."/>
            <person name="Kyrpides N."/>
            <person name="Anderson I."/>
            <person name="Sanford R.A."/>
            <person name="Ritalahti K.M."/>
            <person name="Thomas H.S."/>
            <person name="Kirby J.R."/>
            <person name="Zhulin I.B."/>
            <person name="Loeffler F.E."/>
            <person name="Richardson P."/>
        </authorList>
    </citation>
    <scope>NUCLEOTIDE SEQUENCE</scope>
    <source>
        <strain evidence="6">2CP-C</strain>
    </source>
</reference>
<dbReference type="InterPro" id="IPR015424">
    <property type="entry name" value="PyrdxlP-dep_Trfase"/>
</dbReference>
<accession>Q2IEW3</accession>
<dbReference type="PROSITE" id="PS00018">
    <property type="entry name" value="EF_HAND_1"/>
    <property type="match status" value="1"/>
</dbReference>
<dbReference type="InterPro" id="IPR015422">
    <property type="entry name" value="PyrdxlP-dep_Trfase_small"/>
</dbReference>
<dbReference type="PANTHER" id="PTHR43686">
    <property type="entry name" value="SULFURTRANSFERASE-RELATED"/>
    <property type="match status" value="1"/>
</dbReference>
<name>Q2IEW3_ANADE</name>
<evidence type="ECO:0000313" key="7">
    <source>
        <dbReference type="Proteomes" id="UP000001935"/>
    </source>
</evidence>
<organism evidence="6 7">
    <name type="scientific">Anaeromyxobacter dehalogenans (strain 2CP-C)</name>
    <dbReference type="NCBI Taxonomy" id="290397"/>
    <lineage>
        <taxon>Bacteria</taxon>
        <taxon>Pseudomonadati</taxon>
        <taxon>Myxococcota</taxon>
        <taxon>Myxococcia</taxon>
        <taxon>Myxococcales</taxon>
        <taxon>Cystobacterineae</taxon>
        <taxon>Anaeromyxobacteraceae</taxon>
        <taxon>Anaeromyxobacter</taxon>
    </lineage>
</organism>
<dbReference type="InterPro" id="IPR018247">
    <property type="entry name" value="EF_Hand_1_Ca_BS"/>
</dbReference>
<keyword evidence="6" id="KW-0032">Aminotransferase</keyword>
<evidence type="ECO:0000256" key="4">
    <source>
        <dbReference type="RuleBase" id="RU004504"/>
    </source>
</evidence>
<dbReference type="RefSeq" id="WP_011422400.1">
    <property type="nucleotide sequence ID" value="NC_007760.1"/>
</dbReference>
<dbReference type="KEGG" id="ade:Adeh_3351"/>
<dbReference type="STRING" id="290397.Adeh_3351"/>
<evidence type="ECO:0000256" key="3">
    <source>
        <dbReference type="RuleBase" id="RU004075"/>
    </source>
</evidence>
<evidence type="ECO:0000256" key="2">
    <source>
        <dbReference type="ARBA" id="ARBA00022898"/>
    </source>
</evidence>
<dbReference type="OrthoDB" id="9804366at2"/>
<keyword evidence="2" id="KW-0663">Pyridoxal phosphate</keyword>
<dbReference type="Proteomes" id="UP000001935">
    <property type="component" value="Chromosome"/>
</dbReference>
<comment type="cofactor">
    <cofactor evidence="1 4">
        <name>pyridoxal 5'-phosphate</name>
        <dbReference type="ChEBI" id="CHEBI:597326"/>
    </cofactor>
</comment>
<comment type="similarity">
    <text evidence="3">Belongs to the class-V pyridoxal-phosphate-dependent aminotransferase family.</text>
</comment>
<dbReference type="InterPro" id="IPR000192">
    <property type="entry name" value="Aminotrans_V_dom"/>
</dbReference>
<keyword evidence="6" id="KW-0808">Transferase</keyword>
<dbReference type="EMBL" id="CP000251">
    <property type="protein sequence ID" value="ABC83118.1"/>
    <property type="molecule type" value="Genomic_DNA"/>
</dbReference>
<evidence type="ECO:0000259" key="5">
    <source>
        <dbReference type="Pfam" id="PF00266"/>
    </source>
</evidence>